<protein>
    <submittedName>
        <fullName evidence="2">Diguanylate phosphodiesterase (EAL domain)</fullName>
    </submittedName>
</protein>
<dbReference type="AlphaFoldDB" id="Q1N3F5"/>
<dbReference type="STRING" id="207949.RED65_13167"/>
<evidence type="ECO:0000259" key="1">
    <source>
        <dbReference type="PROSITE" id="PS50883"/>
    </source>
</evidence>
<dbReference type="InterPro" id="IPR050706">
    <property type="entry name" value="Cyclic-di-GMP_PDE-like"/>
</dbReference>
<dbReference type="CDD" id="cd01948">
    <property type="entry name" value="EAL"/>
    <property type="match status" value="1"/>
</dbReference>
<dbReference type="PANTHER" id="PTHR33121">
    <property type="entry name" value="CYCLIC DI-GMP PHOSPHODIESTERASE PDEF"/>
    <property type="match status" value="1"/>
</dbReference>
<accession>Q1N3F5</accession>
<dbReference type="Pfam" id="PF00563">
    <property type="entry name" value="EAL"/>
    <property type="match status" value="1"/>
</dbReference>
<keyword evidence="3" id="KW-1185">Reference proteome</keyword>
<evidence type="ECO:0000313" key="3">
    <source>
        <dbReference type="Proteomes" id="UP000004263"/>
    </source>
</evidence>
<comment type="caution">
    <text evidence="2">The sequence shown here is derived from an EMBL/GenBank/DDBJ whole genome shotgun (WGS) entry which is preliminary data.</text>
</comment>
<dbReference type="HOGENOM" id="CLU_000445_70_50_6"/>
<dbReference type="InterPro" id="IPR035919">
    <property type="entry name" value="EAL_sf"/>
</dbReference>
<dbReference type="SUPFAM" id="SSF141868">
    <property type="entry name" value="EAL domain-like"/>
    <property type="match status" value="1"/>
</dbReference>
<reference evidence="2 3" key="1">
    <citation type="submission" date="2006-03" db="EMBL/GenBank/DDBJ databases">
        <authorList>
            <person name="Pinhassi J."/>
            <person name="Pedros-Alio C."/>
            <person name="Ferriera S."/>
            <person name="Johnson J."/>
            <person name="Kravitz S."/>
            <person name="Halpern A."/>
            <person name="Remington K."/>
            <person name="Beeson K."/>
            <person name="Tran B."/>
            <person name="Rogers Y.-H."/>
            <person name="Friedman R."/>
            <person name="Venter J.C."/>
        </authorList>
    </citation>
    <scope>NUCLEOTIDE SEQUENCE [LARGE SCALE GENOMIC DNA]</scope>
    <source>
        <strain evidence="2 3">RED65</strain>
    </source>
</reference>
<dbReference type="GO" id="GO:0071111">
    <property type="term" value="F:cyclic-guanylate-specific phosphodiesterase activity"/>
    <property type="evidence" value="ECO:0007669"/>
    <property type="project" value="InterPro"/>
</dbReference>
<gene>
    <name evidence="2" type="ORF">RED65_13167</name>
</gene>
<dbReference type="Gene3D" id="3.20.20.450">
    <property type="entry name" value="EAL domain"/>
    <property type="match status" value="1"/>
</dbReference>
<sequence>MESEEIKDREHLKRIVTDYQARGMNTAIDDFGAGYAGLGLLAEYQPDFLKLDMLLVRDVDTDEKKHIILKGMIEVAYALNIRIIAEGVETRGEMQTLKDLGVELIQGYYFAKPGFECLPNIQNL</sequence>
<evidence type="ECO:0000313" key="2">
    <source>
        <dbReference type="EMBL" id="EAT12636.1"/>
    </source>
</evidence>
<organism evidence="2 3">
    <name type="scientific">Bermanella marisrubri</name>
    <dbReference type="NCBI Taxonomy" id="207949"/>
    <lineage>
        <taxon>Bacteria</taxon>
        <taxon>Pseudomonadati</taxon>
        <taxon>Pseudomonadota</taxon>
        <taxon>Gammaproteobacteria</taxon>
        <taxon>Oceanospirillales</taxon>
        <taxon>Oceanospirillaceae</taxon>
        <taxon>Bermanella</taxon>
    </lineage>
</organism>
<dbReference type="InterPro" id="IPR001633">
    <property type="entry name" value="EAL_dom"/>
</dbReference>
<dbReference type="Proteomes" id="UP000004263">
    <property type="component" value="Unassembled WGS sequence"/>
</dbReference>
<dbReference type="PANTHER" id="PTHR33121:SF15">
    <property type="entry name" value="BLUE LIGHT- AND TEMPERATURE-REGULATED ANTIREPRESSOR BLUF"/>
    <property type="match status" value="1"/>
</dbReference>
<feature type="domain" description="EAL" evidence="1">
    <location>
        <begin position="1"/>
        <end position="124"/>
    </location>
</feature>
<proteinExistence type="predicted"/>
<name>Q1N3F5_9GAMM</name>
<dbReference type="SMART" id="SM00052">
    <property type="entry name" value="EAL"/>
    <property type="match status" value="1"/>
</dbReference>
<dbReference type="EMBL" id="AAQH01000005">
    <property type="protein sequence ID" value="EAT12636.1"/>
    <property type="molecule type" value="Genomic_DNA"/>
</dbReference>
<dbReference type="PROSITE" id="PS50883">
    <property type="entry name" value="EAL"/>
    <property type="match status" value="1"/>
</dbReference>